<reference evidence="1" key="1">
    <citation type="journal article" date="2014" name="Int. J. Syst. Evol. Microbiol.">
        <title>Complete genome of a new Firmicutes species belonging to the dominant human colonic microbiota ('Ruminococcus bicirculans') reveals two chromosomes and a selective capacity to utilize plant glucans.</title>
        <authorList>
            <consortium name="NISC Comparative Sequencing Program"/>
            <person name="Wegmann U."/>
            <person name="Louis P."/>
            <person name="Goesmann A."/>
            <person name="Henrissat B."/>
            <person name="Duncan S.H."/>
            <person name="Flint H.J."/>
        </authorList>
    </citation>
    <scope>NUCLEOTIDE SEQUENCE</scope>
    <source>
        <strain evidence="1">CGMCC 1.11013</strain>
    </source>
</reference>
<accession>A0A069NS03</accession>
<evidence type="ECO:0000313" key="3">
    <source>
        <dbReference type="Proteomes" id="UP000027439"/>
    </source>
</evidence>
<sequence>MTDDEPTQTTHARQLSIAISKARIIPGSPGKVTFVLENRCDWGFEVVSSAFEIKRTYIGARHALPKAGWGYTVTDTVKPGTMLPARSELWTTFAADTRTTFHGDVPASPPSVLDPHYYFAGRLLYRRFRGELIETSIYRRLSYPELECSIVEPSDAGLNQEGVVVFSATG</sequence>
<evidence type="ECO:0000313" key="4">
    <source>
        <dbReference type="Proteomes" id="UP000597138"/>
    </source>
</evidence>
<dbReference type="RefSeq" id="WP_035967812.1">
    <property type="nucleotide sequence ID" value="NZ_BMEG01000014.1"/>
</dbReference>
<keyword evidence="4" id="KW-1185">Reference proteome</keyword>
<proteinExistence type="predicted"/>
<organism evidence="2 3">
    <name type="scientific">Caballeronia grimmiae</name>
    <dbReference type="NCBI Taxonomy" id="1071679"/>
    <lineage>
        <taxon>Bacteria</taxon>
        <taxon>Pseudomonadati</taxon>
        <taxon>Pseudomonadota</taxon>
        <taxon>Betaproteobacteria</taxon>
        <taxon>Burkholderiales</taxon>
        <taxon>Burkholderiaceae</taxon>
        <taxon>Caballeronia</taxon>
    </lineage>
</organism>
<dbReference type="OrthoDB" id="9130288at2"/>
<protein>
    <submittedName>
        <fullName evidence="2">Uncharacterized protein</fullName>
    </submittedName>
</protein>
<reference evidence="2 3" key="2">
    <citation type="submission" date="2014-03" db="EMBL/GenBank/DDBJ databases">
        <title>Draft Genome Sequences of Four Burkholderia Strains.</title>
        <authorList>
            <person name="Liu X.Y."/>
            <person name="Li C.X."/>
            <person name="Xu J.H."/>
        </authorList>
    </citation>
    <scope>NUCLEOTIDE SEQUENCE [LARGE SCALE GENOMIC DNA]</scope>
    <source>
        <strain evidence="2 3">R27</strain>
    </source>
</reference>
<dbReference type="EMBL" id="BMEG01000014">
    <property type="protein sequence ID" value="GGD95004.1"/>
    <property type="molecule type" value="Genomic_DNA"/>
</dbReference>
<name>A0A069NS03_9BURK</name>
<reference evidence="1" key="4">
    <citation type="submission" date="2024-05" db="EMBL/GenBank/DDBJ databases">
        <authorList>
            <person name="Sun Q."/>
            <person name="Zhou Y."/>
        </authorList>
    </citation>
    <scope>NUCLEOTIDE SEQUENCE</scope>
    <source>
        <strain evidence="1">CGMCC 1.11013</strain>
    </source>
</reference>
<dbReference type="Proteomes" id="UP000027439">
    <property type="component" value="Unassembled WGS sequence"/>
</dbReference>
<dbReference type="STRING" id="1071679.BG57_13980"/>
<dbReference type="AlphaFoldDB" id="A0A069NS03"/>
<dbReference type="EMBL" id="JFHE01000024">
    <property type="protein sequence ID" value="KDR31115.1"/>
    <property type="molecule type" value="Genomic_DNA"/>
</dbReference>
<reference evidence="4" key="3">
    <citation type="journal article" date="2019" name="Int. J. Syst. Evol. Microbiol.">
        <title>The Global Catalogue of Microorganisms (GCM) 10K type strain sequencing project: providing services to taxonomists for standard genome sequencing and annotation.</title>
        <authorList>
            <consortium name="The Broad Institute Genomics Platform"/>
            <consortium name="The Broad Institute Genome Sequencing Center for Infectious Disease"/>
            <person name="Wu L."/>
            <person name="Ma J."/>
        </authorList>
    </citation>
    <scope>NUCLEOTIDE SEQUENCE [LARGE SCALE GENOMIC DNA]</scope>
    <source>
        <strain evidence="4">CGMCC 1.11013</strain>
    </source>
</reference>
<evidence type="ECO:0000313" key="1">
    <source>
        <dbReference type="EMBL" id="GGD95004.1"/>
    </source>
</evidence>
<gene>
    <name evidence="2" type="ORF">BG57_13980</name>
    <name evidence="1" type="ORF">GCM10010985_57100</name>
</gene>
<dbReference type="Proteomes" id="UP000597138">
    <property type="component" value="Unassembled WGS sequence"/>
</dbReference>
<comment type="caution">
    <text evidence="2">The sequence shown here is derived from an EMBL/GenBank/DDBJ whole genome shotgun (WGS) entry which is preliminary data.</text>
</comment>
<evidence type="ECO:0000313" key="2">
    <source>
        <dbReference type="EMBL" id="KDR31115.1"/>
    </source>
</evidence>